<dbReference type="InterPro" id="IPR018062">
    <property type="entry name" value="HTH_AraC-typ_CS"/>
</dbReference>
<reference evidence="8" key="1">
    <citation type="submission" date="2016-10" db="EMBL/GenBank/DDBJ databases">
        <authorList>
            <person name="Varghese N."/>
            <person name="Submissions S."/>
        </authorList>
    </citation>
    <scope>NUCLEOTIDE SEQUENCE [LARGE SCALE GENOMIC DNA]</scope>
    <source>
        <strain evidence="8">BL9</strain>
    </source>
</reference>
<dbReference type="InterPro" id="IPR009057">
    <property type="entry name" value="Homeodomain-like_sf"/>
</dbReference>
<dbReference type="PROSITE" id="PS50110">
    <property type="entry name" value="RESPONSE_REGULATORY"/>
    <property type="match status" value="1"/>
</dbReference>
<dbReference type="Pfam" id="PF12833">
    <property type="entry name" value="HTH_18"/>
    <property type="match status" value="1"/>
</dbReference>
<name>A0A1G5CM41_9BACL</name>
<evidence type="ECO:0000256" key="1">
    <source>
        <dbReference type="ARBA" id="ARBA00023015"/>
    </source>
</evidence>
<dbReference type="PANTHER" id="PTHR43280">
    <property type="entry name" value="ARAC-FAMILY TRANSCRIPTIONAL REGULATOR"/>
    <property type="match status" value="1"/>
</dbReference>
<dbReference type="Gene3D" id="1.10.10.60">
    <property type="entry name" value="Homeodomain-like"/>
    <property type="match status" value="2"/>
</dbReference>
<evidence type="ECO:0000256" key="4">
    <source>
        <dbReference type="PROSITE-ProRule" id="PRU00169"/>
    </source>
</evidence>
<gene>
    <name evidence="7" type="ORF">SAMN05720606_102139</name>
</gene>
<dbReference type="CDD" id="cd17536">
    <property type="entry name" value="REC_YesN-like"/>
    <property type="match status" value="1"/>
</dbReference>
<dbReference type="InterPro" id="IPR011006">
    <property type="entry name" value="CheY-like_superfamily"/>
</dbReference>
<keyword evidence="8" id="KW-1185">Reference proteome</keyword>
<dbReference type="PROSITE" id="PS01124">
    <property type="entry name" value="HTH_ARAC_FAMILY_2"/>
    <property type="match status" value="1"/>
</dbReference>
<dbReference type="PROSITE" id="PS00041">
    <property type="entry name" value="HTH_ARAC_FAMILY_1"/>
    <property type="match status" value="1"/>
</dbReference>
<dbReference type="Pfam" id="PF00072">
    <property type="entry name" value="Response_reg"/>
    <property type="match status" value="1"/>
</dbReference>
<feature type="domain" description="Response regulatory" evidence="6">
    <location>
        <begin position="3"/>
        <end position="120"/>
    </location>
</feature>
<dbReference type="SMART" id="SM00342">
    <property type="entry name" value="HTH_ARAC"/>
    <property type="match status" value="1"/>
</dbReference>
<keyword evidence="3" id="KW-0804">Transcription</keyword>
<dbReference type="PRINTS" id="PR00032">
    <property type="entry name" value="HTHARAC"/>
</dbReference>
<dbReference type="EMBL" id="FMVM01000002">
    <property type="protein sequence ID" value="SCY03599.1"/>
    <property type="molecule type" value="Genomic_DNA"/>
</dbReference>
<organism evidence="7 8">
    <name type="scientific">Paenibacillus polysaccharolyticus</name>
    <dbReference type="NCBI Taxonomy" id="582692"/>
    <lineage>
        <taxon>Bacteria</taxon>
        <taxon>Bacillati</taxon>
        <taxon>Bacillota</taxon>
        <taxon>Bacilli</taxon>
        <taxon>Bacillales</taxon>
        <taxon>Paenibacillaceae</taxon>
        <taxon>Paenibacillus</taxon>
    </lineage>
</organism>
<protein>
    <submittedName>
        <fullName evidence="7">Two-component system, response regulator YesN</fullName>
    </submittedName>
</protein>
<dbReference type="GO" id="GO:0003700">
    <property type="term" value="F:DNA-binding transcription factor activity"/>
    <property type="evidence" value="ECO:0007669"/>
    <property type="project" value="InterPro"/>
</dbReference>
<dbReference type="SMART" id="SM00448">
    <property type="entry name" value="REC"/>
    <property type="match status" value="1"/>
</dbReference>
<dbReference type="PANTHER" id="PTHR43280:SF28">
    <property type="entry name" value="HTH-TYPE TRANSCRIPTIONAL ACTIVATOR RHAS"/>
    <property type="match status" value="1"/>
</dbReference>
<dbReference type="STRING" id="582692.SAMN05720606_102139"/>
<dbReference type="AlphaFoldDB" id="A0A1G5CM41"/>
<dbReference type="GO" id="GO:0043565">
    <property type="term" value="F:sequence-specific DNA binding"/>
    <property type="evidence" value="ECO:0007669"/>
    <property type="project" value="InterPro"/>
</dbReference>
<keyword evidence="2" id="KW-0238">DNA-binding</keyword>
<dbReference type="RefSeq" id="WP_090915941.1">
    <property type="nucleotide sequence ID" value="NZ_FMVM01000002.1"/>
</dbReference>
<dbReference type="Proteomes" id="UP000198538">
    <property type="component" value="Unassembled WGS sequence"/>
</dbReference>
<evidence type="ECO:0000313" key="7">
    <source>
        <dbReference type="EMBL" id="SCY03599.1"/>
    </source>
</evidence>
<accession>A0A1G5CM41</accession>
<dbReference type="InterPro" id="IPR018060">
    <property type="entry name" value="HTH_AraC"/>
</dbReference>
<evidence type="ECO:0000256" key="2">
    <source>
        <dbReference type="ARBA" id="ARBA00023125"/>
    </source>
</evidence>
<dbReference type="InterPro" id="IPR001789">
    <property type="entry name" value="Sig_transdc_resp-reg_receiver"/>
</dbReference>
<dbReference type="GO" id="GO:0000160">
    <property type="term" value="P:phosphorelay signal transduction system"/>
    <property type="evidence" value="ECO:0007669"/>
    <property type="project" value="InterPro"/>
</dbReference>
<dbReference type="SUPFAM" id="SSF52172">
    <property type="entry name" value="CheY-like"/>
    <property type="match status" value="1"/>
</dbReference>
<dbReference type="InterPro" id="IPR020449">
    <property type="entry name" value="Tscrpt_reg_AraC-type_HTH"/>
</dbReference>
<evidence type="ECO:0000256" key="3">
    <source>
        <dbReference type="ARBA" id="ARBA00023163"/>
    </source>
</evidence>
<sequence>MYRLLIVDDEEIITDSLYETFARHMPDRLDVCKAYSATEALSWMRRSRIDIVLTDIRMPGMSGLELTEEIQSRWPQCRVIFLTGHSDFEYAYKAFQMNNVRYLLKTEGYDKVMHMVEQVMEEIRQSHDMHNLLEQQSEITSRLTAFRQDEYIRKLLQEGSTAASLIELQAELLERQIHLKADSPVFLVLARLNKLHEPAEVEQGCTESSIRIIGTSLMSEYTECVSATDHYGDTVWLLQPKDGQRDVDQHFARYMEGTLELVQESCLASLGVSIACTLSGRGCEWFQLPQQYERLRLLQWMKVGDGMSMVLTDNYKEPQAGTPKESPRISSRVEAMNGFLETGRFQSFYDIFEELVGELLQQDMTMERAMETYYHLALTFYAAFNRWGLKQKTPDQRSFLHLDHFPSMKDAVQYLYLAADELVNFKRSNEEERANIVVQSLCNYIKSNLEKDLTLVRLAELHHFNPSYLSRFFKQEMGINLSEFIDDSRIRKAKELLMNHELMVREVALQVGYESAHSFTRLFKKQTGMTPQEYRESLLIRSVDR</sequence>
<evidence type="ECO:0000259" key="5">
    <source>
        <dbReference type="PROSITE" id="PS01124"/>
    </source>
</evidence>
<keyword evidence="1" id="KW-0805">Transcription regulation</keyword>
<dbReference type="Gene3D" id="3.40.50.2300">
    <property type="match status" value="1"/>
</dbReference>
<evidence type="ECO:0000259" key="6">
    <source>
        <dbReference type="PROSITE" id="PS50110"/>
    </source>
</evidence>
<proteinExistence type="predicted"/>
<evidence type="ECO:0000313" key="8">
    <source>
        <dbReference type="Proteomes" id="UP000198538"/>
    </source>
</evidence>
<dbReference type="SUPFAM" id="SSF46689">
    <property type="entry name" value="Homeodomain-like"/>
    <property type="match status" value="2"/>
</dbReference>
<feature type="modified residue" description="4-aspartylphosphate" evidence="4">
    <location>
        <position position="55"/>
    </location>
</feature>
<feature type="domain" description="HTH araC/xylS-type" evidence="5">
    <location>
        <begin position="439"/>
        <end position="537"/>
    </location>
</feature>
<keyword evidence="4" id="KW-0597">Phosphoprotein</keyword>